<evidence type="ECO:0000259" key="6">
    <source>
        <dbReference type="PROSITE" id="PS50600"/>
    </source>
</evidence>
<dbReference type="Pfam" id="PF03004">
    <property type="entry name" value="Transposase_24"/>
    <property type="match status" value="1"/>
</dbReference>
<gene>
    <name evidence="7" type="ORF">Taro_054495</name>
</gene>
<comment type="caution">
    <text evidence="7">The sequence shown here is derived from an EMBL/GenBank/DDBJ whole genome shotgun (WGS) entry which is preliminary data.</text>
</comment>
<dbReference type="InterPro" id="IPR003653">
    <property type="entry name" value="Peptidase_C48_C"/>
</dbReference>
<keyword evidence="2" id="KW-0645">Protease</keyword>
<dbReference type="OrthoDB" id="732682at2759"/>
<organism evidence="7 8">
    <name type="scientific">Colocasia esculenta</name>
    <name type="common">Wild taro</name>
    <name type="synonym">Arum esculentum</name>
    <dbReference type="NCBI Taxonomy" id="4460"/>
    <lineage>
        <taxon>Eukaryota</taxon>
        <taxon>Viridiplantae</taxon>
        <taxon>Streptophyta</taxon>
        <taxon>Embryophyta</taxon>
        <taxon>Tracheophyta</taxon>
        <taxon>Spermatophyta</taxon>
        <taxon>Magnoliopsida</taxon>
        <taxon>Liliopsida</taxon>
        <taxon>Araceae</taxon>
        <taxon>Aroideae</taxon>
        <taxon>Colocasieae</taxon>
        <taxon>Colocasia</taxon>
    </lineage>
</organism>
<evidence type="ECO:0000256" key="1">
    <source>
        <dbReference type="ARBA" id="ARBA00005234"/>
    </source>
</evidence>
<dbReference type="SUPFAM" id="SSF54001">
    <property type="entry name" value="Cysteine proteinases"/>
    <property type="match status" value="1"/>
</dbReference>
<dbReference type="InterPro" id="IPR004264">
    <property type="entry name" value="Transposase_23"/>
</dbReference>
<dbReference type="Gene3D" id="1.10.418.20">
    <property type="match status" value="1"/>
</dbReference>
<keyword evidence="5" id="KW-0175">Coiled coil</keyword>
<proteinExistence type="inferred from homology"/>
<evidence type="ECO:0000313" key="7">
    <source>
        <dbReference type="EMBL" id="MQM21454.1"/>
    </source>
</evidence>
<keyword evidence="8" id="KW-1185">Reference proteome</keyword>
<evidence type="ECO:0000256" key="5">
    <source>
        <dbReference type="SAM" id="Coils"/>
    </source>
</evidence>
<dbReference type="PANTHER" id="PTHR46915">
    <property type="entry name" value="UBIQUITIN-LIKE PROTEASE 4-RELATED"/>
    <property type="match status" value="1"/>
</dbReference>
<dbReference type="Proteomes" id="UP000652761">
    <property type="component" value="Unassembled WGS sequence"/>
</dbReference>
<dbReference type="EMBL" id="NMUH01011061">
    <property type="protein sequence ID" value="MQM21454.1"/>
    <property type="molecule type" value="Genomic_DNA"/>
</dbReference>
<dbReference type="PANTHER" id="PTHR46915:SF6">
    <property type="entry name" value="CYSTEINE PROTEINASES SUPERFAMILY PROTEIN"/>
    <property type="match status" value="1"/>
</dbReference>
<protein>
    <recommendedName>
        <fullName evidence="6">Ubiquitin-like protease family profile domain-containing protein</fullName>
    </recommendedName>
</protein>
<keyword evidence="4" id="KW-0788">Thiol protease</keyword>
<comment type="similarity">
    <text evidence="1">Belongs to the peptidase C48 family.</text>
</comment>
<dbReference type="Pfam" id="PF03017">
    <property type="entry name" value="Transposase_23"/>
    <property type="match status" value="1"/>
</dbReference>
<feature type="coiled-coil region" evidence="5">
    <location>
        <begin position="248"/>
        <end position="282"/>
    </location>
</feature>
<sequence length="371" mass="42046">MWMEIGKDQVDIEYVDCLLFSMFLNGFDNVLHWILKKRVFSKTYTFLPIVDGGHWNLLILCNFGKPLQKDCGPCMILLDSLHMAEPLSKEPNIRSFVRELYKASGRMETGRAINSIPLLLPKVPQQSGGEECGVFMLYYMFLFAMNAPKSFSQTSYPYFLQKSGQGMDRSELFIITHTRKDGIPVNSECAVAIEKIQALKQSQSSANSSETVASKYDIYSQVHGEDKPGRVHGLGTGPTPATLWGRSTDILKDENKKLGDRVKDLEERIAKLERTDSKFQLTSKRVKLLDMYGSQVAIGIVMSTNPTKIVMGRPIGQDFCEVAVLLVNKPDSPLFIKDHNRKIMKDSIGRHILWFLEYVQLDFKKQVGDQD</sequence>
<feature type="domain" description="Ubiquitin-like protease family profile" evidence="6">
    <location>
        <begin position="1"/>
        <end position="143"/>
    </location>
</feature>
<evidence type="ECO:0000256" key="4">
    <source>
        <dbReference type="ARBA" id="ARBA00022807"/>
    </source>
</evidence>
<dbReference type="PROSITE" id="PS50600">
    <property type="entry name" value="ULP_PROTEASE"/>
    <property type="match status" value="1"/>
</dbReference>
<keyword evidence="3" id="KW-0378">Hydrolase</keyword>
<dbReference type="InterPro" id="IPR038765">
    <property type="entry name" value="Papain-like_cys_pep_sf"/>
</dbReference>
<name>A0A843XNU8_COLES</name>
<evidence type="ECO:0000256" key="2">
    <source>
        <dbReference type="ARBA" id="ARBA00022670"/>
    </source>
</evidence>
<reference evidence="7" key="1">
    <citation type="submission" date="2017-07" db="EMBL/GenBank/DDBJ databases">
        <title>Taro Niue Genome Assembly and Annotation.</title>
        <authorList>
            <person name="Atibalentja N."/>
            <person name="Keating K."/>
            <person name="Fields C.J."/>
        </authorList>
    </citation>
    <scope>NUCLEOTIDE SEQUENCE</scope>
    <source>
        <strain evidence="7">Niue_2</strain>
        <tissue evidence="7">Leaf</tissue>
    </source>
</reference>
<evidence type="ECO:0000256" key="3">
    <source>
        <dbReference type="ARBA" id="ARBA00022801"/>
    </source>
</evidence>
<evidence type="ECO:0000313" key="8">
    <source>
        <dbReference type="Proteomes" id="UP000652761"/>
    </source>
</evidence>
<dbReference type="GO" id="GO:0006508">
    <property type="term" value="P:proteolysis"/>
    <property type="evidence" value="ECO:0007669"/>
    <property type="project" value="UniProtKB-KW"/>
</dbReference>
<dbReference type="GO" id="GO:0016926">
    <property type="term" value="P:protein desumoylation"/>
    <property type="evidence" value="ECO:0007669"/>
    <property type="project" value="UniProtKB-ARBA"/>
</dbReference>
<dbReference type="AlphaFoldDB" id="A0A843XNU8"/>
<dbReference type="GO" id="GO:0008234">
    <property type="term" value="F:cysteine-type peptidase activity"/>
    <property type="evidence" value="ECO:0007669"/>
    <property type="project" value="UniProtKB-KW"/>
</dbReference>
<dbReference type="Gene3D" id="3.30.310.130">
    <property type="entry name" value="Ubiquitin-related"/>
    <property type="match status" value="1"/>
</dbReference>
<accession>A0A843XNU8</accession>
<dbReference type="Pfam" id="PF02902">
    <property type="entry name" value="Peptidase_C48"/>
    <property type="match status" value="1"/>
</dbReference>
<dbReference type="InterPro" id="IPR004252">
    <property type="entry name" value="Probable_transposase_24"/>
</dbReference>